<dbReference type="EMBL" id="AOBV01000007">
    <property type="protein sequence ID" value="ELV07970.1"/>
    <property type="molecule type" value="Genomic_DNA"/>
</dbReference>
<name>L8XYZ3_9GAMM</name>
<comment type="caution">
    <text evidence="8">The sequence shown here is derived from an EMBL/GenBank/DDBJ whole genome shotgun (WGS) entry which is preliminary data.</text>
</comment>
<dbReference type="GO" id="GO:0008360">
    <property type="term" value="P:regulation of cell shape"/>
    <property type="evidence" value="ECO:0007669"/>
    <property type="project" value="UniProtKB-KW"/>
</dbReference>
<dbReference type="Gene3D" id="3.40.50.1860">
    <property type="match status" value="2"/>
</dbReference>
<dbReference type="InterPro" id="IPR015942">
    <property type="entry name" value="Asp/Glu/hydantoin_racemase"/>
</dbReference>
<evidence type="ECO:0000313" key="9">
    <source>
        <dbReference type="Proteomes" id="UP000011617"/>
    </source>
</evidence>
<organism evidence="8 9">
    <name type="scientific">Wohlfahrtiimonas chitiniclastica SH04</name>
    <dbReference type="NCBI Taxonomy" id="1261130"/>
    <lineage>
        <taxon>Bacteria</taxon>
        <taxon>Pseudomonadati</taxon>
        <taxon>Pseudomonadota</taxon>
        <taxon>Gammaproteobacteria</taxon>
        <taxon>Cardiobacteriales</taxon>
        <taxon>Ignatzschineriaceae</taxon>
        <taxon>Wohlfahrtiimonas</taxon>
    </lineage>
</organism>
<feature type="binding site" evidence="7">
    <location>
        <begin position="48"/>
        <end position="49"/>
    </location>
    <ligand>
        <name>substrate</name>
    </ligand>
</feature>
<evidence type="ECO:0000256" key="3">
    <source>
        <dbReference type="ARBA" id="ARBA00022960"/>
    </source>
</evidence>
<dbReference type="AlphaFoldDB" id="L8XYZ3"/>
<dbReference type="GO" id="GO:0071555">
    <property type="term" value="P:cell wall organization"/>
    <property type="evidence" value="ECO:0007669"/>
    <property type="project" value="UniProtKB-KW"/>
</dbReference>
<feature type="binding site" evidence="7">
    <location>
        <begin position="80"/>
        <end position="81"/>
    </location>
    <ligand>
        <name>substrate</name>
    </ligand>
</feature>
<reference evidence="8 9" key="1">
    <citation type="journal article" date="2013" name="Genome Announc.">
        <title>Complete Genome Sequence of Wohlfahrtiimonas chitiniclastica Strain SH04, Isolated from Chrysomya megacephala Collected from Pudong International Airport in China.</title>
        <authorList>
            <person name="Cao X.M."/>
            <person name="Chen T."/>
            <person name="Xu L.Z."/>
            <person name="Yao L.S."/>
            <person name="Qi J."/>
            <person name="Zhang X.L."/>
            <person name="Yan Q.L."/>
            <person name="Deng Y.H."/>
            <person name="Guo T.Y."/>
            <person name="Wang J."/>
            <person name="Hu K.X."/>
            <person name="Xu B.L."/>
        </authorList>
    </citation>
    <scope>NUCLEOTIDE SEQUENCE [LARGE SCALE GENOMIC DNA]</scope>
    <source>
        <strain evidence="8 9">SH04</strain>
    </source>
</reference>
<dbReference type="UniPathway" id="UPA00219"/>
<evidence type="ECO:0000256" key="6">
    <source>
        <dbReference type="ARBA" id="ARBA00023316"/>
    </source>
</evidence>
<dbReference type="Pfam" id="PF01177">
    <property type="entry name" value="Asp_Glu_race"/>
    <property type="match status" value="1"/>
</dbReference>
<gene>
    <name evidence="7" type="primary">murI</name>
    <name evidence="8" type="ORF">F387_00699</name>
</gene>
<accession>L8XYZ3</accession>
<feature type="active site" description="Proton donor/acceptor" evidence="7">
    <location>
        <position position="79"/>
    </location>
</feature>
<dbReference type="HOGENOM" id="CLU_052344_0_2_6"/>
<keyword evidence="6 7" id="KW-0961">Cell wall biogenesis/degradation</keyword>
<dbReference type="NCBIfam" id="TIGR00067">
    <property type="entry name" value="glut_race"/>
    <property type="match status" value="1"/>
</dbReference>
<feature type="binding site" evidence="7">
    <location>
        <begin position="16"/>
        <end position="17"/>
    </location>
    <ligand>
        <name>substrate</name>
    </ligand>
</feature>
<dbReference type="GO" id="GO:0008881">
    <property type="term" value="F:glutamate racemase activity"/>
    <property type="evidence" value="ECO:0007669"/>
    <property type="project" value="UniProtKB-UniRule"/>
</dbReference>
<dbReference type="HAMAP" id="MF_00258">
    <property type="entry name" value="Glu_racemase"/>
    <property type="match status" value="1"/>
</dbReference>
<comment type="pathway">
    <text evidence="7">Cell wall biogenesis; peptidoglycan biosynthesis.</text>
</comment>
<evidence type="ECO:0000256" key="4">
    <source>
        <dbReference type="ARBA" id="ARBA00022984"/>
    </source>
</evidence>
<dbReference type="EC" id="5.1.1.3" evidence="2 7"/>
<evidence type="ECO:0000313" key="8">
    <source>
        <dbReference type="EMBL" id="ELV07970.1"/>
    </source>
</evidence>
<protein>
    <recommendedName>
        <fullName evidence="2 7">Glutamate racemase</fullName>
        <ecNumber evidence="2 7">5.1.1.3</ecNumber>
    </recommendedName>
</protein>
<evidence type="ECO:0000256" key="7">
    <source>
        <dbReference type="HAMAP-Rule" id="MF_00258"/>
    </source>
</evidence>
<dbReference type="InterPro" id="IPR001920">
    <property type="entry name" value="Asp/Glu_race"/>
</dbReference>
<dbReference type="GO" id="GO:0009252">
    <property type="term" value="P:peptidoglycan biosynthetic process"/>
    <property type="evidence" value="ECO:0007669"/>
    <property type="project" value="UniProtKB-UniRule"/>
</dbReference>
<dbReference type="Proteomes" id="UP000011617">
    <property type="component" value="Unassembled WGS sequence"/>
</dbReference>
<comment type="catalytic activity">
    <reaction evidence="1 7">
        <text>L-glutamate = D-glutamate</text>
        <dbReference type="Rhea" id="RHEA:12813"/>
        <dbReference type="ChEBI" id="CHEBI:29985"/>
        <dbReference type="ChEBI" id="CHEBI:29986"/>
        <dbReference type="EC" id="5.1.1.3"/>
    </reaction>
</comment>
<dbReference type="InterPro" id="IPR004391">
    <property type="entry name" value="Glu_race"/>
</dbReference>
<dbReference type="PANTHER" id="PTHR21198">
    <property type="entry name" value="GLUTAMATE RACEMASE"/>
    <property type="match status" value="1"/>
</dbReference>
<dbReference type="PATRIC" id="fig|1261130.3.peg.1122"/>
<keyword evidence="3 7" id="KW-0133">Cell shape</keyword>
<comment type="function">
    <text evidence="7">Provides the (R)-glutamate required for cell wall biosynthesis.</text>
</comment>
<comment type="similarity">
    <text evidence="7">Belongs to the aspartate/glutamate racemases family.</text>
</comment>
<dbReference type="InterPro" id="IPR033134">
    <property type="entry name" value="Asp/Glu_racemase_AS_2"/>
</dbReference>
<dbReference type="PROSITE" id="PS00924">
    <property type="entry name" value="ASP_GLU_RACEMASE_2"/>
    <property type="match status" value="1"/>
</dbReference>
<keyword evidence="4 7" id="KW-0573">Peptidoglycan synthesis</keyword>
<dbReference type="RefSeq" id="WP_008315753.1">
    <property type="nucleotide sequence ID" value="NZ_KB372780.1"/>
</dbReference>
<evidence type="ECO:0000256" key="1">
    <source>
        <dbReference type="ARBA" id="ARBA00001602"/>
    </source>
</evidence>
<proteinExistence type="inferred from homology"/>
<dbReference type="SUPFAM" id="SSF53681">
    <property type="entry name" value="Aspartate/glutamate racemase"/>
    <property type="match status" value="2"/>
</dbReference>
<dbReference type="PANTHER" id="PTHR21198:SF3">
    <property type="entry name" value="GLUTAMATE RACEMASE"/>
    <property type="match status" value="1"/>
</dbReference>
<feature type="active site" description="Proton donor/acceptor" evidence="7">
    <location>
        <position position="195"/>
    </location>
</feature>
<keyword evidence="9" id="KW-1185">Reference proteome</keyword>
<evidence type="ECO:0000256" key="2">
    <source>
        <dbReference type="ARBA" id="ARBA00013090"/>
    </source>
</evidence>
<feature type="binding site" evidence="7">
    <location>
        <begin position="196"/>
        <end position="197"/>
    </location>
    <ligand>
        <name>substrate</name>
    </ligand>
</feature>
<keyword evidence="5 7" id="KW-0413">Isomerase</keyword>
<evidence type="ECO:0000256" key="5">
    <source>
        <dbReference type="ARBA" id="ARBA00023235"/>
    </source>
</evidence>
<sequence length="275" mass="30369">MENMENMQNLPIAVIDSGVGGLTSAKEIIKLLPHENIIYCGDNGNAPYGNRSGDEIIALTKKMFDFLQNQKVKLVAVACNTISSTFLSKTYEGYEKHYPFPVISVIKPAVEDVLKQPYQDVGVIATAFTIKTGCYDALIHETKLDMPVYGEPSENLAHLIEQGDLDAPAIKEDVKHHVHNLLSKHPNLKDIILGCTHYPIVQSLFENAAPQVQFINPAHDQAAAVADYLKQHNLLNPQTSEGALNIYTSGTYTIYHTILSELGITKAPHITVMKF</sequence>